<reference evidence="2" key="1">
    <citation type="submission" date="2022-11" db="EMBL/GenBank/DDBJ databases">
        <authorList>
            <person name="Somphong A."/>
            <person name="Phongsopitanun W."/>
        </authorList>
    </citation>
    <scope>NUCLEOTIDE SEQUENCE</scope>
    <source>
        <strain evidence="2">Pm04-4</strain>
    </source>
</reference>
<keyword evidence="1" id="KW-0472">Membrane</keyword>
<accession>A0ABT4B6V1</accession>
<organism evidence="2 3">
    <name type="scientific">Paractinoplanes pyxinae</name>
    <dbReference type="NCBI Taxonomy" id="2997416"/>
    <lineage>
        <taxon>Bacteria</taxon>
        <taxon>Bacillati</taxon>
        <taxon>Actinomycetota</taxon>
        <taxon>Actinomycetes</taxon>
        <taxon>Micromonosporales</taxon>
        <taxon>Micromonosporaceae</taxon>
        <taxon>Paractinoplanes</taxon>
    </lineage>
</organism>
<feature type="transmembrane region" description="Helical" evidence="1">
    <location>
        <begin position="159"/>
        <end position="178"/>
    </location>
</feature>
<keyword evidence="1" id="KW-0812">Transmembrane</keyword>
<dbReference type="EMBL" id="JAPNTZ010000011">
    <property type="protein sequence ID" value="MCY1142239.1"/>
    <property type="molecule type" value="Genomic_DNA"/>
</dbReference>
<protein>
    <submittedName>
        <fullName evidence="2">Uncharacterized protein</fullName>
    </submittedName>
</protein>
<evidence type="ECO:0000313" key="2">
    <source>
        <dbReference type="EMBL" id="MCY1142239.1"/>
    </source>
</evidence>
<keyword evidence="3" id="KW-1185">Reference proteome</keyword>
<proteinExistence type="predicted"/>
<evidence type="ECO:0000313" key="3">
    <source>
        <dbReference type="Proteomes" id="UP001151002"/>
    </source>
</evidence>
<sequence length="180" mass="20590">MYLVPPMADEPPPAYVAFVSCHLDELRRETNRLVGGDFEAGHIYMDVLVDVASHWRRLSWQRRLLGQPQAAYAYLRHRLEVRTKQWRDDQVYDVDVRVLQRPQYAPALYRRGGSIALLKAAVLPDTHRSGTMVRAAADAGIAWCQAYRRQQWHAIGRRIAFGILLIAAMIQAMSAISVDY</sequence>
<name>A0ABT4B6V1_9ACTN</name>
<keyword evidence="1" id="KW-1133">Transmembrane helix</keyword>
<dbReference type="Proteomes" id="UP001151002">
    <property type="component" value="Unassembled WGS sequence"/>
</dbReference>
<evidence type="ECO:0000256" key="1">
    <source>
        <dbReference type="SAM" id="Phobius"/>
    </source>
</evidence>
<dbReference type="RefSeq" id="WP_267566666.1">
    <property type="nucleotide sequence ID" value="NZ_JAPNTZ010000011.1"/>
</dbReference>
<gene>
    <name evidence="2" type="ORF">OWR29_29945</name>
</gene>
<comment type="caution">
    <text evidence="2">The sequence shown here is derived from an EMBL/GenBank/DDBJ whole genome shotgun (WGS) entry which is preliminary data.</text>
</comment>